<accession>A0A017RTP3</accession>
<name>A0A017RTP3_9CLOT</name>
<protein>
    <submittedName>
        <fullName evidence="1">Uncharacterized protein</fullName>
    </submittedName>
</protein>
<dbReference type="Proteomes" id="UP000019681">
    <property type="component" value="Unassembled WGS sequence"/>
</dbReference>
<reference evidence="1 2" key="1">
    <citation type="journal article" date="2014" name="Genome Announc.">
        <title>Draft Genome Sequence of Fervidicella metallireducens Strain AeBT, an Iron-Reducing Thermoanaerobe from the Great Artesian Basin.</title>
        <authorList>
            <person name="Patel B.K."/>
        </authorList>
    </citation>
    <scope>NUCLEOTIDE SEQUENCE [LARGE SCALE GENOMIC DNA]</scope>
    <source>
        <strain evidence="1 2">AeB</strain>
    </source>
</reference>
<gene>
    <name evidence="1" type="ORF">Q428_09730</name>
</gene>
<sequence length="231" mass="27273">MVKSEIYLYALSAYVHNNPCDIKGYENCPEKYEFSSLSIYLGLRHDPYELVEDGFIMSMFSKNPKMARESYMRLVYKCGDKVFKEEVEFLNEGTEYRSGRKILVRNIKTKEILEFIASKMGIEKIKLHTKHCRDIVNAKALAVLLMRSLCNLKCKVGDGKEVILQRFYTENPNPTRDGKLYEFDARNYGDYKTQDGGRHEYYHYVFDWNYALTFEVENNKIKKITFLEMIM</sequence>
<keyword evidence="2" id="KW-1185">Reference proteome</keyword>
<dbReference type="OrthoDB" id="9788881at2"/>
<dbReference type="EMBL" id="AZQP01000029">
    <property type="protein sequence ID" value="EYE88103.1"/>
    <property type="molecule type" value="Genomic_DNA"/>
</dbReference>
<organism evidence="1 2">
    <name type="scientific">Fervidicella metallireducens AeB</name>
    <dbReference type="NCBI Taxonomy" id="1403537"/>
    <lineage>
        <taxon>Bacteria</taxon>
        <taxon>Bacillati</taxon>
        <taxon>Bacillota</taxon>
        <taxon>Clostridia</taxon>
        <taxon>Eubacteriales</taxon>
        <taxon>Clostridiaceae</taxon>
        <taxon>Fervidicella</taxon>
    </lineage>
</organism>
<dbReference type="RefSeq" id="WP_051515090.1">
    <property type="nucleotide sequence ID" value="NZ_AZQP01000029.1"/>
</dbReference>
<dbReference type="AlphaFoldDB" id="A0A017RTP3"/>
<comment type="caution">
    <text evidence="1">The sequence shown here is derived from an EMBL/GenBank/DDBJ whole genome shotgun (WGS) entry which is preliminary data.</text>
</comment>
<evidence type="ECO:0000313" key="2">
    <source>
        <dbReference type="Proteomes" id="UP000019681"/>
    </source>
</evidence>
<dbReference type="STRING" id="1403537.Q428_09730"/>
<evidence type="ECO:0000313" key="1">
    <source>
        <dbReference type="EMBL" id="EYE88103.1"/>
    </source>
</evidence>
<proteinExistence type="predicted"/>